<evidence type="ECO:0000256" key="4">
    <source>
        <dbReference type="ARBA" id="ARBA00022475"/>
    </source>
</evidence>
<evidence type="ECO:0000256" key="10">
    <source>
        <dbReference type="RuleBase" id="RU364125"/>
    </source>
</evidence>
<dbReference type="InterPro" id="IPR005503">
    <property type="entry name" value="FliL"/>
</dbReference>
<keyword evidence="9 10" id="KW-0472">Membrane</keyword>
<evidence type="ECO:0000313" key="11">
    <source>
        <dbReference type="EMBL" id="GAA4060032.1"/>
    </source>
</evidence>
<sequence>MSNNGFKVVLVILAVIAIAGVGGVVFLLLDDSDPDRALTIEEQVEYAYTTEEINLDLEDNRYVQLQFNILTNNSDARAEIELREFQFKNILIKETVNMTSDQLQSDLAQFEETLKVEMNKLMEEGEITDVYIVGKIVQ</sequence>
<evidence type="ECO:0000313" key="12">
    <source>
        <dbReference type="Proteomes" id="UP001501734"/>
    </source>
</evidence>
<organism evidence="11 12">
    <name type="scientific">Amphibacillus indicireducens</name>
    <dbReference type="NCBI Taxonomy" id="1076330"/>
    <lineage>
        <taxon>Bacteria</taxon>
        <taxon>Bacillati</taxon>
        <taxon>Bacillota</taxon>
        <taxon>Bacilli</taxon>
        <taxon>Bacillales</taxon>
        <taxon>Bacillaceae</taxon>
        <taxon>Amphibacillus</taxon>
    </lineage>
</organism>
<evidence type="ECO:0000256" key="6">
    <source>
        <dbReference type="ARBA" id="ARBA00022692"/>
    </source>
</evidence>
<protein>
    <recommendedName>
        <fullName evidence="10">Flagellar protein FliL</fullName>
    </recommendedName>
</protein>
<evidence type="ECO:0000256" key="5">
    <source>
        <dbReference type="ARBA" id="ARBA00022500"/>
    </source>
</evidence>
<comment type="caution">
    <text evidence="11">The sequence shown here is derived from an EMBL/GenBank/DDBJ whole genome shotgun (WGS) entry which is preliminary data.</text>
</comment>
<keyword evidence="7 10" id="KW-0283">Flagellar rotation</keyword>
<comment type="function">
    <text evidence="1 10">Controls the rotational direction of flagella during chemotaxis.</text>
</comment>
<reference evidence="12" key="1">
    <citation type="journal article" date="2019" name="Int. J. Syst. Evol. Microbiol.">
        <title>The Global Catalogue of Microorganisms (GCM) 10K type strain sequencing project: providing services to taxonomists for standard genome sequencing and annotation.</title>
        <authorList>
            <consortium name="The Broad Institute Genomics Platform"/>
            <consortium name="The Broad Institute Genome Sequencing Center for Infectious Disease"/>
            <person name="Wu L."/>
            <person name="Ma J."/>
        </authorList>
    </citation>
    <scope>NUCLEOTIDE SEQUENCE [LARGE SCALE GENOMIC DNA]</scope>
    <source>
        <strain evidence="12">JCM 17250</strain>
    </source>
</reference>
<evidence type="ECO:0000256" key="2">
    <source>
        <dbReference type="ARBA" id="ARBA00004162"/>
    </source>
</evidence>
<name>A0ABP7V5I9_9BACI</name>
<proteinExistence type="inferred from homology"/>
<comment type="subcellular location">
    <subcellularLocation>
        <location evidence="2">Cell membrane</location>
        <topology evidence="2">Single-pass membrane protein</topology>
    </subcellularLocation>
</comment>
<dbReference type="RefSeq" id="WP_344909805.1">
    <property type="nucleotide sequence ID" value="NZ_BAABDL010000017.1"/>
</dbReference>
<feature type="transmembrane region" description="Helical" evidence="10">
    <location>
        <begin position="6"/>
        <end position="29"/>
    </location>
</feature>
<dbReference type="EMBL" id="BAABDL010000017">
    <property type="protein sequence ID" value="GAA4060032.1"/>
    <property type="molecule type" value="Genomic_DNA"/>
</dbReference>
<keyword evidence="4 10" id="KW-1003">Cell membrane</keyword>
<dbReference type="Proteomes" id="UP001501734">
    <property type="component" value="Unassembled WGS sequence"/>
</dbReference>
<keyword evidence="5 10" id="KW-0145">Chemotaxis</keyword>
<keyword evidence="6 10" id="KW-0812">Transmembrane</keyword>
<comment type="similarity">
    <text evidence="3 10">Belongs to the FliL family.</text>
</comment>
<dbReference type="Pfam" id="PF03748">
    <property type="entry name" value="FliL"/>
    <property type="match status" value="1"/>
</dbReference>
<evidence type="ECO:0000256" key="8">
    <source>
        <dbReference type="ARBA" id="ARBA00022989"/>
    </source>
</evidence>
<accession>A0ABP7V5I9</accession>
<keyword evidence="12" id="KW-1185">Reference proteome</keyword>
<evidence type="ECO:0000256" key="1">
    <source>
        <dbReference type="ARBA" id="ARBA00002254"/>
    </source>
</evidence>
<gene>
    <name evidence="11" type="ORF">GCM10022410_03970</name>
</gene>
<evidence type="ECO:0000256" key="7">
    <source>
        <dbReference type="ARBA" id="ARBA00022779"/>
    </source>
</evidence>
<keyword evidence="8 10" id="KW-1133">Transmembrane helix</keyword>
<evidence type="ECO:0000256" key="3">
    <source>
        <dbReference type="ARBA" id="ARBA00008281"/>
    </source>
</evidence>
<evidence type="ECO:0000256" key="9">
    <source>
        <dbReference type="ARBA" id="ARBA00023136"/>
    </source>
</evidence>